<evidence type="ECO:0000313" key="2">
    <source>
        <dbReference type="Proteomes" id="UP000566819"/>
    </source>
</evidence>
<gene>
    <name evidence="1" type="ORF">G7Y89_g8121</name>
</gene>
<dbReference type="PANTHER" id="PTHR24148:SF64">
    <property type="entry name" value="HETEROKARYON INCOMPATIBILITY DOMAIN-CONTAINING PROTEIN"/>
    <property type="match status" value="1"/>
</dbReference>
<proteinExistence type="predicted"/>
<evidence type="ECO:0008006" key="3">
    <source>
        <dbReference type="Google" id="ProtNLM"/>
    </source>
</evidence>
<sequence length="254" mass="27753">MPPGFPGGIAPISIASLASNPSISHGFRPCGDTRGMTLKISKKVLSLEGILIDTILASTEPIRPHTSPHSQACLGLWHSVLGLNLSPSVETDVQKLRSYCRVLTADNFDRARPSFRAQLMDDAGLFDSLAAFWSEMYNHDQSILDPSVASSSRIFPIPKELEQGATQAKGKDFWDLALLVSRNRRLFSTQRGFLGLGPEILESGDVVCIIPLLSVPLVLRPVDDHFLLVGECYVDGIMDSEEANAAKMRTIELH</sequence>
<organism evidence="1 2">
    <name type="scientific">Cudoniella acicularis</name>
    <dbReference type="NCBI Taxonomy" id="354080"/>
    <lineage>
        <taxon>Eukaryota</taxon>
        <taxon>Fungi</taxon>
        <taxon>Dikarya</taxon>
        <taxon>Ascomycota</taxon>
        <taxon>Pezizomycotina</taxon>
        <taxon>Leotiomycetes</taxon>
        <taxon>Helotiales</taxon>
        <taxon>Tricladiaceae</taxon>
        <taxon>Cudoniella</taxon>
    </lineage>
</organism>
<evidence type="ECO:0000313" key="1">
    <source>
        <dbReference type="EMBL" id="KAF4630014.1"/>
    </source>
</evidence>
<dbReference type="AlphaFoldDB" id="A0A8H4W3W3"/>
<dbReference type="Pfam" id="PF26639">
    <property type="entry name" value="Het-6_barrel"/>
    <property type="match status" value="1"/>
</dbReference>
<dbReference type="PANTHER" id="PTHR24148">
    <property type="entry name" value="ANKYRIN REPEAT DOMAIN-CONTAINING PROTEIN 39 HOMOLOG-RELATED"/>
    <property type="match status" value="1"/>
</dbReference>
<name>A0A8H4W3W3_9HELO</name>
<keyword evidence="2" id="KW-1185">Reference proteome</keyword>
<comment type="caution">
    <text evidence="1">The sequence shown here is derived from an EMBL/GenBank/DDBJ whole genome shotgun (WGS) entry which is preliminary data.</text>
</comment>
<dbReference type="Proteomes" id="UP000566819">
    <property type="component" value="Unassembled WGS sequence"/>
</dbReference>
<dbReference type="OrthoDB" id="2157530at2759"/>
<accession>A0A8H4W3W3</accession>
<dbReference type="InterPro" id="IPR052895">
    <property type="entry name" value="HetReg/Transcr_Mod"/>
</dbReference>
<protein>
    <recommendedName>
        <fullName evidence="3">Heterokaryon incompatibility domain-containing protein</fullName>
    </recommendedName>
</protein>
<reference evidence="1 2" key="1">
    <citation type="submission" date="2020-03" db="EMBL/GenBank/DDBJ databases">
        <title>Draft Genome Sequence of Cudoniella acicularis.</title>
        <authorList>
            <person name="Buettner E."/>
            <person name="Kellner H."/>
        </authorList>
    </citation>
    <scope>NUCLEOTIDE SEQUENCE [LARGE SCALE GENOMIC DNA]</scope>
    <source>
        <strain evidence="1 2">DSM 108380</strain>
    </source>
</reference>
<dbReference type="EMBL" id="JAAMPI010000599">
    <property type="protein sequence ID" value="KAF4630014.1"/>
    <property type="molecule type" value="Genomic_DNA"/>
</dbReference>